<proteinExistence type="predicted"/>
<dbReference type="PANTHER" id="PTHR39199">
    <property type="entry name" value="BLR5128 PROTEIN"/>
    <property type="match status" value="1"/>
</dbReference>
<dbReference type="Gene3D" id="3.30.2130.10">
    <property type="entry name" value="VC0802-like"/>
    <property type="match status" value="1"/>
</dbReference>
<dbReference type="SUPFAM" id="SSF55021">
    <property type="entry name" value="ACT-like"/>
    <property type="match status" value="2"/>
</dbReference>
<evidence type="ECO:0000259" key="1">
    <source>
        <dbReference type="Pfam" id="PF10000"/>
    </source>
</evidence>
<dbReference type="EMBL" id="JAFLNF010000002">
    <property type="protein sequence ID" value="MBO0344770.1"/>
    <property type="molecule type" value="Genomic_DNA"/>
</dbReference>
<evidence type="ECO:0000313" key="3">
    <source>
        <dbReference type="Proteomes" id="UP000664779"/>
    </source>
</evidence>
<accession>A0A939EL91</accession>
<reference evidence="2" key="1">
    <citation type="submission" date="2021-03" db="EMBL/GenBank/DDBJ databases">
        <title>Roseibium sp. CAU 1637 isolated from Incheon.</title>
        <authorList>
            <person name="Kim W."/>
        </authorList>
    </citation>
    <scope>NUCLEOTIDE SEQUENCE</scope>
    <source>
        <strain evidence="2">CAU 1637</strain>
    </source>
</reference>
<dbReference type="RefSeq" id="WP_206938932.1">
    <property type="nucleotide sequence ID" value="NZ_JAFLNF010000002.1"/>
</dbReference>
<feature type="domain" description="DUF2241" evidence="1">
    <location>
        <begin position="2"/>
        <end position="70"/>
    </location>
</feature>
<dbReference type="PANTHER" id="PTHR39199:SF1">
    <property type="entry name" value="BLR5128 PROTEIN"/>
    <property type="match status" value="1"/>
</dbReference>
<dbReference type="InterPro" id="IPR045865">
    <property type="entry name" value="ACT-like_dom_sf"/>
</dbReference>
<dbReference type="InterPro" id="IPR018717">
    <property type="entry name" value="DUF2241"/>
</dbReference>
<keyword evidence="3" id="KW-1185">Reference proteome</keyword>
<organism evidence="2 3">
    <name type="scientific">Roseibium limicola</name>
    <dbReference type="NCBI Taxonomy" id="2816037"/>
    <lineage>
        <taxon>Bacteria</taxon>
        <taxon>Pseudomonadati</taxon>
        <taxon>Pseudomonadota</taxon>
        <taxon>Alphaproteobacteria</taxon>
        <taxon>Hyphomicrobiales</taxon>
        <taxon>Stappiaceae</taxon>
        <taxon>Roseibium</taxon>
    </lineage>
</organism>
<dbReference type="Proteomes" id="UP000664779">
    <property type="component" value="Unassembled WGS sequence"/>
</dbReference>
<dbReference type="AlphaFoldDB" id="A0A939EL91"/>
<evidence type="ECO:0000313" key="2">
    <source>
        <dbReference type="EMBL" id="MBO0344770.1"/>
    </source>
</evidence>
<comment type="caution">
    <text evidence="2">The sequence shown here is derived from an EMBL/GenBank/DDBJ whole genome shotgun (WGS) entry which is preliminary data.</text>
</comment>
<name>A0A939EL91_9HYPH</name>
<sequence>MSGEIDLNKMLETLSPALDPVSYVYVSCPPEGADLSDDLVAFATIREAEGLTLILPVEVASKAGFDTASPQRRITLQVHSSLESVGLTAAVSAALATGGVPANMIAGYYHDHILVPANLADLAMEILTGIASSS</sequence>
<gene>
    <name evidence="2" type="ORF">J0X15_06030</name>
</gene>
<protein>
    <submittedName>
        <fullName evidence="2">ACT domain-containing protein</fullName>
    </submittedName>
</protein>
<dbReference type="Pfam" id="PF10000">
    <property type="entry name" value="ACT_3"/>
    <property type="match status" value="1"/>
</dbReference>